<dbReference type="AlphaFoldDB" id="I1QAZ0"/>
<proteinExistence type="predicted"/>
<evidence type="ECO:0000313" key="1">
    <source>
        <dbReference type="EnsemblPlants" id="ORGLA07G0128200.1"/>
    </source>
</evidence>
<dbReference type="EnsemblPlants" id="ORGLA07G0128200.1">
    <property type="protein sequence ID" value="ORGLA07G0128200.1"/>
    <property type="gene ID" value="ORGLA07G0128200"/>
</dbReference>
<dbReference type="Gramene" id="ORGLA07G0128200.1">
    <property type="protein sequence ID" value="ORGLA07G0128200.1"/>
    <property type="gene ID" value="ORGLA07G0128200"/>
</dbReference>
<accession>I1QAZ0</accession>
<dbReference type="OMA" id="CPAQMLS"/>
<protein>
    <submittedName>
        <fullName evidence="1">Uncharacterized protein</fullName>
    </submittedName>
</protein>
<reference evidence="1" key="1">
    <citation type="submission" date="2015-06" db="UniProtKB">
        <authorList>
            <consortium name="EnsemblPlants"/>
        </authorList>
    </citation>
    <scope>IDENTIFICATION</scope>
</reference>
<dbReference type="HOGENOM" id="CLU_2658580_0_0_1"/>
<dbReference type="Proteomes" id="UP000007306">
    <property type="component" value="Chromosome 7"/>
</dbReference>
<reference evidence="1 2" key="2">
    <citation type="submission" date="2018-04" db="EMBL/GenBank/DDBJ databases">
        <title>OglaRS2 (Oryza glaberrima Reference Sequence Version 2).</title>
        <authorList>
            <person name="Zhang J."/>
            <person name="Kudrna D."/>
            <person name="Lee S."/>
            <person name="Talag J."/>
            <person name="Rajasekar S."/>
            <person name="Wing R.A."/>
        </authorList>
    </citation>
    <scope>NUCLEOTIDE SEQUENCE [LARGE SCALE GENOMIC DNA]</scope>
    <source>
        <strain evidence="1 2">cv. IRGC 96717</strain>
    </source>
</reference>
<evidence type="ECO:0000313" key="2">
    <source>
        <dbReference type="Proteomes" id="UP000007306"/>
    </source>
</evidence>
<sequence length="76" mass="8217">MAVATWWWTTTAAVYCNATTASSYLPVVCRALATPTRLAPDADPLSLLLFLNDITGHIRAFDKGSKMTCPAQMLSP</sequence>
<organism evidence="1 2">
    <name type="scientific">Oryza glaberrima</name>
    <name type="common">African rice</name>
    <dbReference type="NCBI Taxonomy" id="4538"/>
    <lineage>
        <taxon>Eukaryota</taxon>
        <taxon>Viridiplantae</taxon>
        <taxon>Streptophyta</taxon>
        <taxon>Embryophyta</taxon>
        <taxon>Tracheophyta</taxon>
        <taxon>Spermatophyta</taxon>
        <taxon>Magnoliopsida</taxon>
        <taxon>Liliopsida</taxon>
        <taxon>Poales</taxon>
        <taxon>Poaceae</taxon>
        <taxon>BOP clade</taxon>
        <taxon>Oryzoideae</taxon>
        <taxon>Oryzeae</taxon>
        <taxon>Oryzinae</taxon>
        <taxon>Oryza</taxon>
    </lineage>
</organism>
<name>I1QAZ0_ORYGL</name>
<keyword evidence="2" id="KW-1185">Reference proteome</keyword>